<organism evidence="2">
    <name type="scientific">Castellaniella ginsengisoli</name>
    <dbReference type="NCBI Taxonomy" id="546114"/>
    <lineage>
        <taxon>Bacteria</taxon>
        <taxon>Pseudomonadati</taxon>
        <taxon>Pseudomonadota</taxon>
        <taxon>Betaproteobacteria</taxon>
        <taxon>Burkholderiales</taxon>
        <taxon>Alcaligenaceae</taxon>
        <taxon>Castellaniella</taxon>
    </lineage>
</organism>
<feature type="region of interest" description="Disordered" evidence="1">
    <location>
        <begin position="308"/>
        <end position="355"/>
    </location>
</feature>
<evidence type="ECO:0000313" key="2">
    <source>
        <dbReference type="EMBL" id="XDJ85123.1"/>
    </source>
</evidence>
<proteinExistence type="predicted"/>
<feature type="region of interest" description="Disordered" evidence="1">
    <location>
        <begin position="209"/>
        <end position="235"/>
    </location>
</feature>
<dbReference type="InterPro" id="IPR016913">
    <property type="entry name" value="UCP029215"/>
</dbReference>
<gene>
    <name evidence="2" type="ORF">ABRZ08_13130</name>
</gene>
<feature type="compositionally biased region" description="Polar residues" evidence="1">
    <location>
        <begin position="310"/>
        <end position="324"/>
    </location>
</feature>
<name>A0AB39G1I4_9BURK</name>
<dbReference type="EMBL" id="CP158268">
    <property type="protein sequence ID" value="XDJ85123.1"/>
    <property type="molecule type" value="Genomic_DNA"/>
</dbReference>
<evidence type="ECO:0000256" key="1">
    <source>
        <dbReference type="SAM" id="MobiDB-lite"/>
    </source>
</evidence>
<feature type="compositionally biased region" description="Basic and acidic residues" evidence="1">
    <location>
        <begin position="325"/>
        <end position="336"/>
    </location>
</feature>
<sequence>MTMRYDRVPIKATRTDTGYIVDTPVLTRTGVFVYRDPQGKERREYRPPEAVFAADSLSGFKGIPVTDGHPGKVTAKNARPHIVGSVMSEGRRDDQDLVADIVIYDPAPVEAGKKELSVGYEVTLDETPGTAPTGERYDAIQTSIKPNHLALVFRGRAGNARLNLDAADEAANHQEEKSIMDKVRLDNGLSYEAAPEVIHEINRLRQDLASAQSERDKAQARADTAEAKSKELEDSIEQIRQDATAAATARIKLEGQAQALGVEFKADAKDRDIQEAVIKKVRGDAFKMDGKSDDYVAAAYDLAVAEKQSRQNNVAAARQAMNQDDQQHREDGDGGDKPSASASAARAKYVAGLRG</sequence>
<dbReference type="RefSeq" id="WP_368641757.1">
    <property type="nucleotide sequence ID" value="NZ_CP158268.1"/>
</dbReference>
<feature type="compositionally biased region" description="Basic and acidic residues" evidence="1">
    <location>
        <begin position="213"/>
        <end position="235"/>
    </location>
</feature>
<reference evidence="2" key="1">
    <citation type="submission" date="2024-05" db="EMBL/GenBank/DDBJ databases">
        <authorList>
            <person name="Luo Y.-C."/>
            <person name="Nicholds J."/>
            <person name="Mortimer T."/>
            <person name="Maboni G."/>
        </authorList>
    </citation>
    <scope>NUCLEOTIDE SEQUENCE</scope>
    <source>
        <strain evidence="2">140124</strain>
    </source>
</reference>
<accession>A0AB39G1I4</accession>
<dbReference type="AlphaFoldDB" id="A0AB39G1I4"/>
<dbReference type="PIRSF" id="PIRSF029215">
    <property type="entry name" value="UCP029215"/>
    <property type="match status" value="1"/>
</dbReference>
<dbReference type="Pfam" id="PF09979">
    <property type="entry name" value="DUF2213"/>
    <property type="match status" value="1"/>
</dbReference>
<protein>
    <submittedName>
        <fullName evidence="2">DUF2213 domain-containing protein</fullName>
    </submittedName>
</protein>